<reference evidence="4" key="1">
    <citation type="journal article" date="2021" name="PeerJ">
        <title>Extensive microbial diversity within the chicken gut microbiome revealed by metagenomics and culture.</title>
        <authorList>
            <person name="Gilroy R."/>
            <person name="Ravi A."/>
            <person name="Getino M."/>
            <person name="Pursley I."/>
            <person name="Horton D.L."/>
            <person name="Alikhan N.F."/>
            <person name="Baker D."/>
            <person name="Gharbi K."/>
            <person name="Hall N."/>
            <person name="Watson M."/>
            <person name="Adriaenssens E.M."/>
            <person name="Foster-Nyarko E."/>
            <person name="Jarju S."/>
            <person name="Secka A."/>
            <person name="Antonio M."/>
            <person name="Oren A."/>
            <person name="Chaudhuri R.R."/>
            <person name="La Ragione R."/>
            <person name="Hildebrand F."/>
            <person name="Pallen M.J."/>
        </authorList>
    </citation>
    <scope>NUCLEOTIDE SEQUENCE</scope>
    <source>
        <strain evidence="4">CHK179-5677</strain>
    </source>
</reference>
<dbReference type="CDD" id="cd04301">
    <property type="entry name" value="NAT_SF"/>
    <property type="match status" value="1"/>
</dbReference>
<evidence type="ECO:0000259" key="3">
    <source>
        <dbReference type="PROSITE" id="PS51186"/>
    </source>
</evidence>
<protein>
    <submittedName>
        <fullName evidence="4">GNAT family N-acetyltransferase</fullName>
    </submittedName>
</protein>
<dbReference type="AlphaFoldDB" id="A0A921MN12"/>
<dbReference type="GO" id="GO:0016747">
    <property type="term" value="F:acyltransferase activity, transferring groups other than amino-acyl groups"/>
    <property type="evidence" value="ECO:0007669"/>
    <property type="project" value="InterPro"/>
</dbReference>
<dbReference type="Pfam" id="PF00583">
    <property type="entry name" value="Acetyltransf_1"/>
    <property type="match status" value="1"/>
</dbReference>
<dbReference type="InterPro" id="IPR050832">
    <property type="entry name" value="Bact_Acetyltransf"/>
</dbReference>
<dbReference type="Gene3D" id="3.40.630.30">
    <property type="match status" value="1"/>
</dbReference>
<sequence>MTEIRPARPEDVDTVWALVRRAAAHMRSLGNPQWGEDYPTRAHYAADQARGELYVAQDEGGTILGAVCLNQEQAPEYAPLPWAVPGPAMVLHRLAVDPAAQRRGVGRSFFQFAEAMARRQGLPAFHLDTYARNDRMLSLIRSQGFSQVGVVHFDREGRPEGFPCFEKVL</sequence>
<gene>
    <name evidence="4" type="ORF">K8V01_08705</name>
</gene>
<proteinExistence type="predicted"/>
<dbReference type="EMBL" id="DYUC01000086">
    <property type="protein sequence ID" value="HJG87085.1"/>
    <property type="molecule type" value="Genomic_DNA"/>
</dbReference>
<evidence type="ECO:0000256" key="2">
    <source>
        <dbReference type="ARBA" id="ARBA00023315"/>
    </source>
</evidence>
<dbReference type="PANTHER" id="PTHR43877">
    <property type="entry name" value="AMINOALKYLPHOSPHONATE N-ACETYLTRANSFERASE-RELATED-RELATED"/>
    <property type="match status" value="1"/>
</dbReference>
<reference evidence="4" key="2">
    <citation type="submission" date="2021-09" db="EMBL/GenBank/DDBJ databases">
        <authorList>
            <person name="Gilroy R."/>
        </authorList>
    </citation>
    <scope>NUCLEOTIDE SEQUENCE</scope>
    <source>
        <strain evidence="4">CHK179-5677</strain>
    </source>
</reference>
<keyword evidence="2" id="KW-0012">Acyltransferase</keyword>
<dbReference type="RefSeq" id="WP_295368505.1">
    <property type="nucleotide sequence ID" value="NZ_DYUC01000086.1"/>
</dbReference>
<accession>A0A921MN12</accession>
<evidence type="ECO:0000313" key="5">
    <source>
        <dbReference type="Proteomes" id="UP000760668"/>
    </source>
</evidence>
<dbReference type="InterPro" id="IPR016181">
    <property type="entry name" value="Acyl_CoA_acyltransferase"/>
</dbReference>
<evidence type="ECO:0000313" key="4">
    <source>
        <dbReference type="EMBL" id="HJG87085.1"/>
    </source>
</evidence>
<dbReference type="PROSITE" id="PS51186">
    <property type="entry name" value="GNAT"/>
    <property type="match status" value="1"/>
</dbReference>
<dbReference type="PANTHER" id="PTHR43877:SF2">
    <property type="entry name" value="AMINOALKYLPHOSPHONATE N-ACETYLTRANSFERASE-RELATED"/>
    <property type="match status" value="1"/>
</dbReference>
<evidence type="ECO:0000256" key="1">
    <source>
        <dbReference type="ARBA" id="ARBA00022679"/>
    </source>
</evidence>
<organism evidence="4 5">
    <name type="scientific">Pseudoflavonifractor capillosus</name>
    <dbReference type="NCBI Taxonomy" id="106588"/>
    <lineage>
        <taxon>Bacteria</taxon>
        <taxon>Bacillati</taxon>
        <taxon>Bacillota</taxon>
        <taxon>Clostridia</taxon>
        <taxon>Eubacteriales</taxon>
        <taxon>Oscillospiraceae</taxon>
        <taxon>Pseudoflavonifractor</taxon>
    </lineage>
</organism>
<keyword evidence="1" id="KW-0808">Transferase</keyword>
<dbReference type="InterPro" id="IPR000182">
    <property type="entry name" value="GNAT_dom"/>
</dbReference>
<feature type="domain" description="N-acetyltransferase" evidence="3">
    <location>
        <begin position="2"/>
        <end position="169"/>
    </location>
</feature>
<name>A0A921MN12_9FIRM</name>
<dbReference type="SUPFAM" id="SSF55729">
    <property type="entry name" value="Acyl-CoA N-acyltransferases (Nat)"/>
    <property type="match status" value="1"/>
</dbReference>
<comment type="caution">
    <text evidence="4">The sequence shown here is derived from an EMBL/GenBank/DDBJ whole genome shotgun (WGS) entry which is preliminary data.</text>
</comment>
<dbReference type="Proteomes" id="UP000760668">
    <property type="component" value="Unassembled WGS sequence"/>
</dbReference>